<proteinExistence type="predicted"/>
<feature type="transmembrane region" description="Helical" evidence="1">
    <location>
        <begin position="29"/>
        <end position="49"/>
    </location>
</feature>
<gene>
    <name evidence="2" type="ORF">A6E04_11585</name>
</gene>
<name>A0A1B9P2D0_ALILO</name>
<feature type="transmembrane region" description="Helical" evidence="1">
    <location>
        <begin position="7"/>
        <end position="23"/>
    </location>
</feature>
<dbReference type="Proteomes" id="UP000093523">
    <property type="component" value="Unassembled WGS sequence"/>
</dbReference>
<accession>A0A1B9P2D0</accession>
<dbReference type="AlphaFoldDB" id="A0A1B9P2D0"/>
<dbReference type="EMBL" id="MAJU01000008">
    <property type="protein sequence ID" value="OCH22473.1"/>
    <property type="molecule type" value="Genomic_DNA"/>
</dbReference>
<organism evidence="2 3">
    <name type="scientific">Aliivibrio logei</name>
    <name type="common">Vibrio logei</name>
    <dbReference type="NCBI Taxonomy" id="688"/>
    <lineage>
        <taxon>Bacteria</taxon>
        <taxon>Pseudomonadati</taxon>
        <taxon>Pseudomonadota</taxon>
        <taxon>Gammaproteobacteria</taxon>
        <taxon>Vibrionales</taxon>
        <taxon>Vibrionaceae</taxon>
        <taxon>Aliivibrio</taxon>
    </lineage>
</organism>
<evidence type="ECO:0000313" key="3">
    <source>
        <dbReference type="Proteomes" id="UP000093523"/>
    </source>
</evidence>
<evidence type="ECO:0000313" key="2">
    <source>
        <dbReference type="EMBL" id="OCH22473.1"/>
    </source>
</evidence>
<dbReference type="STRING" id="688.A6E04_11585"/>
<keyword evidence="1" id="KW-1133">Transmembrane helix</keyword>
<protein>
    <submittedName>
        <fullName evidence="2">Uncharacterized protein</fullName>
    </submittedName>
</protein>
<keyword evidence="1" id="KW-0812">Transmembrane</keyword>
<comment type="caution">
    <text evidence="2">The sequence shown here is derived from an EMBL/GenBank/DDBJ whole genome shotgun (WGS) entry which is preliminary data.</text>
</comment>
<reference evidence="2 3" key="1">
    <citation type="submission" date="2016-06" db="EMBL/GenBank/DDBJ databases">
        <authorList>
            <person name="Kjaerup R.B."/>
            <person name="Dalgaard T.S."/>
            <person name="Juul-Madsen H.R."/>
        </authorList>
    </citation>
    <scope>NUCLEOTIDE SEQUENCE [LARGE SCALE GENOMIC DNA]</scope>
    <source>
        <strain evidence="2 3">1S159</strain>
    </source>
</reference>
<evidence type="ECO:0000256" key="1">
    <source>
        <dbReference type="SAM" id="Phobius"/>
    </source>
</evidence>
<sequence>MVVFISWIYVSLCIGVSIIAHSQERSAPVFFLMSLILTPIGGFLITLFLTKSDKRHYKN</sequence>
<keyword evidence="1" id="KW-0472">Membrane</keyword>